<evidence type="ECO:0000256" key="8">
    <source>
        <dbReference type="RuleBase" id="RU365045"/>
    </source>
</evidence>
<evidence type="ECO:0000256" key="7">
    <source>
        <dbReference type="ARBA" id="ARBA00048924"/>
    </source>
</evidence>
<dbReference type="SUPFAM" id="SSF55729">
    <property type="entry name" value="Acyl-CoA N-acyltransferases (Nat)"/>
    <property type="match status" value="1"/>
</dbReference>
<dbReference type="Pfam" id="PF00583">
    <property type="entry name" value="Acetyltransf_1"/>
    <property type="match status" value="1"/>
</dbReference>
<keyword evidence="11" id="KW-1185">Reference proteome</keyword>
<sequence>MRFRPPVVADGGAIWSLVKRGGGLDVNSPYAYLMACQNWSDTCVVAEDDDGLAGIVVGYRLADRPGTLPDTLFVWQIAIAPEHRGRGLGKALLAWLIRSNEPAWLETTITSSNLASRALFSGFARDGKVKLSITPWLSADSFPDQHEGEDLFRIGPFPSQKE</sequence>
<feature type="domain" description="N-acetyltransferase" evidence="9">
    <location>
        <begin position="1"/>
        <end position="149"/>
    </location>
</feature>
<dbReference type="NCBIfam" id="TIGR02406">
    <property type="entry name" value="ectoine_EctA"/>
    <property type="match status" value="1"/>
</dbReference>
<dbReference type="PROSITE" id="PS51186">
    <property type="entry name" value="GNAT"/>
    <property type="match status" value="1"/>
</dbReference>
<evidence type="ECO:0000313" key="11">
    <source>
        <dbReference type="Proteomes" id="UP000680714"/>
    </source>
</evidence>
<evidence type="ECO:0000256" key="5">
    <source>
        <dbReference type="ARBA" id="ARBA00022679"/>
    </source>
</evidence>
<evidence type="ECO:0000256" key="2">
    <source>
        <dbReference type="ARBA" id="ARBA00010712"/>
    </source>
</evidence>
<dbReference type="InterPro" id="IPR012772">
    <property type="entry name" value="Ectoine_EctA"/>
</dbReference>
<evidence type="ECO:0000313" key="10">
    <source>
        <dbReference type="EMBL" id="MBR9973470.1"/>
    </source>
</evidence>
<comment type="function">
    <text evidence="8">Catalyzes the acetylation of L-2,4-diaminobutyrate (DABA) to gamma-N-acetyl-alpha,gamma-diaminobutyric acid (ADABA) with acetyl coenzyme A.</text>
</comment>
<gene>
    <name evidence="8 10" type="primary">ectA</name>
    <name evidence="10" type="ORF">KEC16_17220</name>
</gene>
<comment type="catalytic activity">
    <reaction evidence="7 8">
        <text>L-2,4-diaminobutanoate + acetyl-CoA = (2S)-4-acetamido-2-aminobutanoate + CoA + H(+)</text>
        <dbReference type="Rhea" id="RHEA:16901"/>
        <dbReference type="ChEBI" id="CHEBI:15378"/>
        <dbReference type="ChEBI" id="CHEBI:57287"/>
        <dbReference type="ChEBI" id="CHEBI:57288"/>
        <dbReference type="ChEBI" id="CHEBI:58761"/>
        <dbReference type="ChEBI" id="CHEBI:58929"/>
        <dbReference type="EC" id="2.3.1.178"/>
    </reaction>
</comment>
<evidence type="ECO:0000259" key="9">
    <source>
        <dbReference type="PROSITE" id="PS51186"/>
    </source>
</evidence>
<dbReference type="InterPro" id="IPR000182">
    <property type="entry name" value="GNAT_dom"/>
</dbReference>
<dbReference type="Gene3D" id="3.40.630.30">
    <property type="match status" value="1"/>
</dbReference>
<protein>
    <recommendedName>
        <fullName evidence="4 8">L-2,4-diaminobutyric acid acetyltransferase</fullName>
        <shortName evidence="8">DABA acetyltransferase</shortName>
        <ecNumber evidence="3 8">2.3.1.178</ecNumber>
    </recommendedName>
</protein>
<dbReference type="InterPro" id="IPR016181">
    <property type="entry name" value="Acyl_CoA_acyltransferase"/>
</dbReference>
<evidence type="ECO:0000256" key="1">
    <source>
        <dbReference type="ARBA" id="ARBA00004978"/>
    </source>
</evidence>
<keyword evidence="5 8" id="KW-0808">Transferase</keyword>
<keyword evidence="6 8" id="KW-0012">Acyltransferase</keyword>
<reference evidence="10 11" key="1">
    <citation type="submission" date="2021-04" db="EMBL/GenBank/DDBJ databases">
        <title>Magnetospirillum sulfuroxidans sp. nov., a facultative chemolithoautotrophic sulfur-oxidizing alphaproteobacterium isolated from freshwater sediment and proposals for Paramagetospirillum gen. nov., and Magnetospirillaceae fam. nov.</title>
        <authorList>
            <person name="Koziaeva V."/>
            <person name="Geelhoed J.S."/>
            <person name="Sorokin D.Y."/>
            <person name="Grouzdev D.S."/>
        </authorList>
    </citation>
    <scope>NUCLEOTIDE SEQUENCE [LARGE SCALE GENOMIC DNA]</scope>
    <source>
        <strain evidence="10 11">J10</strain>
    </source>
</reference>
<dbReference type="CDD" id="cd04301">
    <property type="entry name" value="NAT_SF"/>
    <property type="match status" value="1"/>
</dbReference>
<name>A0ABS5IGF8_9PROT</name>
<accession>A0ABS5IGF8</accession>
<dbReference type="EC" id="2.3.1.178" evidence="3 8"/>
<organism evidence="10 11">
    <name type="scientific">Magnetospirillum sulfuroxidans</name>
    <dbReference type="NCBI Taxonomy" id="611300"/>
    <lineage>
        <taxon>Bacteria</taxon>
        <taxon>Pseudomonadati</taxon>
        <taxon>Pseudomonadota</taxon>
        <taxon>Alphaproteobacteria</taxon>
        <taxon>Rhodospirillales</taxon>
        <taxon>Rhodospirillaceae</taxon>
        <taxon>Magnetospirillum</taxon>
    </lineage>
</organism>
<proteinExistence type="inferred from homology"/>
<evidence type="ECO:0000256" key="4">
    <source>
        <dbReference type="ARBA" id="ARBA00017935"/>
    </source>
</evidence>
<comment type="caution">
    <text evidence="10">The sequence shown here is derived from an EMBL/GenBank/DDBJ whole genome shotgun (WGS) entry which is preliminary data.</text>
</comment>
<evidence type="ECO:0000256" key="3">
    <source>
        <dbReference type="ARBA" id="ARBA00012355"/>
    </source>
</evidence>
<dbReference type="EMBL" id="JAGTUF010000023">
    <property type="protein sequence ID" value="MBR9973470.1"/>
    <property type="molecule type" value="Genomic_DNA"/>
</dbReference>
<evidence type="ECO:0000256" key="6">
    <source>
        <dbReference type="ARBA" id="ARBA00023315"/>
    </source>
</evidence>
<comment type="pathway">
    <text evidence="1 8">Amine and polyamine biosynthesis; ectoine biosynthesis; L-ectoine from L-aspartate 4-semialdehyde: step 2/3.</text>
</comment>
<comment type="similarity">
    <text evidence="2 8">Belongs to the acetyltransferase family. EctA subfamily.</text>
</comment>
<dbReference type="RefSeq" id="WP_211551225.1">
    <property type="nucleotide sequence ID" value="NZ_JAGTUF010000023.1"/>
</dbReference>
<dbReference type="Proteomes" id="UP000680714">
    <property type="component" value="Unassembled WGS sequence"/>
</dbReference>
<dbReference type="GO" id="GO:0033816">
    <property type="term" value="F:diaminobutyrate acetyltransferase activity"/>
    <property type="evidence" value="ECO:0007669"/>
    <property type="project" value="UniProtKB-EC"/>
</dbReference>